<gene>
    <name evidence="2" type="ORF">IGS68_32065</name>
</gene>
<feature type="signal peptide" evidence="1">
    <location>
        <begin position="1"/>
        <end position="23"/>
    </location>
</feature>
<geneLocation type="plasmid" evidence="2 3">
    <name>pTT6-2</name>
</geneLocation>
<organism evidence="2 3">
    <name type="scientific">Skermanella cutis</name>
    <dbReference type="NCBI Taxonomy" id="2775420"/>
    <lineage>
        <taxon>Bacteria</taxon>
        <taxon>Pseudomonadati</taxon>
        <taxon>Pseudomonadota</taxon>
        <taxon>Alphaproteobacteria</taxon>
        <taxon>Rhodospirillales</taxon>
        <taxon>Azospirillaceae</taxon>
        <taxon>Skermanella</taxon>
    </lineage>
</organism>
<feature type="chain" id="PRO_5046680197" description="PEP-CTERM protein-sorting domain-containing protein" evidence="1">
    <location>
        <begin position="24"/>
        <end position="244"/>
    </location>
</feature>
<dbReference type="EMBL" id="CP067422">
    <property type="protein sequence ID" value="QQP93657.1"/>
    <property type="molecule type" value="Genomic_DNA"/>
</dbReference>
<sequence length="244" mass="25608">MHTTKCLALGLFAAALTPTCAQAVPITGFPLVSVTIDEPSPGTVISTAALVEPTAVERSAGGGFASGRVSAIEGIDLNRAYGGVQGSVSLDLTGTGFAQVTLEGKVRTTVTLPADQQGSPFSAINIGPNTVIDLHELGNVRYSLAYRLSFLYDPGGPFERELGMANRFECVQSGERRCPFEVFDYNSDPNPFLPAPGGTSTLDMSLSYTITLESLDVPEPAPATLMMVALAFMGLGTAFRRPTP</sequence>
<accession>A0ABX7BGZ0</accession>
<dbReference type="RefSeq" id="WP_201083387.1">
    <property type="nucleotide sequence ID" value="NZ_CP067422.1"/>
</dbReference>
<evidence type="ECO:0008006" key="4">
    <source>
        <dbReference type="Google" id="ProtNLM"/>
    </source>
</evidence>
<dbReference type="Proteomes" id="UP000595197">
    <property type="component" value="Plasmid pTT6-2"/>
</dbReference>
<keyword evidence="2" id="KW-0614">Plasmid</keyword>
<reference evidence="2" key="1">
    <citation type="submission" date="2021-02" db="EMBL/GenBank/DDBJ databases">
        <title>Skermanella TT6 skin isolate.</title>
        <authorList>
            <person name="Lee K."/>
            <person name="Ganzorig M."/>
        </authorList>
    </citation>
    <scope>NUCLEOTIDE SEQUENCE</scope>
    <source>
        <strain evidence="2">TT6</strain>
    </source>
</reference>
<keyword evidence="1" id="KW-0732">Signal</keyword>
<evidence type="ECO:0000256" key="1">
    <source>
        <dbReference type="SAM" id="SignalP"/>
    </source>
</evidence>
<name>A0ABX7BGZ0_9PROT</name>
<protein>
    <recommendedName>
        <fullName evidence="4">PEP-CTERM protein-sorting domain-containing protein</fullName>
    </recommendedName>
</protein>
<proteinExistence type="predicted"/>
<keyword evidence="3" id="KW-1185">Reference proteome</keyword>
<evidence type="ECO:0000313" key="3">
    <source>
        <dbReference type="Proteomes" id="UP000595197"/>
    </source>
</evidence>
<evidence type="ECO:0000313" key="2">
    <source>
        <dbReference type="EMBL" id="QQP93657.1"/>
    </source>
</evidence>